<dbReference type="RefSeq" id="WP_153090557.1">
    <property type="nucleotide sequence ID" value="NZ_VZAH01000014.1"/>
</dbReference>
<feature type="chain" id="PRO_5026088279" evidence="1">
    <location>
        <begin position="22"/>
        <end position="294"/>
    </location>
</feature>
<evidence type="ECO:0000259" key="2">
    <source>
        <dbReference type="Pfam" id="PF12146"/>
    </source>
</evidence>
<evidence type="ECO:0000313" key="3">
    <source>
        <dbReference type="EMBL" id="MQP13158.1"/>
    </source>
</evidence>
<comment type="caution">
    <text evidence="3">The sequence shown here is derived from an EMBL/GenBank/DDBJ whole genome shotgun (WGS) entry which is preliminary data.</text>
</comment>
<dbReference type="Proteomes" id="UP000477980">
    <property type="component" value="Unassembled WGS sequence"/>
</dbReference>
<gene>
    <name evidence="3" type="ORF">F7D25_01745</name>
</gene>
<dbReference type="OrthoDB" id="9794348at2"/>
<dbReference type="InterPro" id="IPR022742">
    <property type="entry name" value="Hydrolase_4"/>
</dbReference>
<feature type="signal peptide" evidence="1">
    <location>
        <begin position="1"/>
        <end position="21"/>
    </location>
</feature>
<reference evidence="3 4" key="1">
    <citation type="submission" date="2019-09" db="EMBL/GenBank/DDBJ databases">
        <title>Distinct polysaccharide growth profiles of human intestinal Prevotella copri isolates.</title>
        <authorList>
            <person name="Fehlner-Peach H."/>
            <person name="Magnabosco C."/>
            <person name="Raghavan V."/>
            <person name="Scher J.U."/>
            <person name="Tett A."/>
            <person name="Cox L.M."/>
            <person name="Gottsegen C."/>
            <person name="Watters A."/>
            <person name="Wiltshire- Gordon J.D."/>
            <person name="Segata N."/>
            <person name="Bonneau R."/>
            <person name="Littman D.R."/>
        </authorList>
    </citation>
    <scope>NUCLEOTIDE SEQUENCE [LARGE SCALE GENOMIC DNA]</scope>
    <source>
        <strain evidence="4">iAA917</strain>
    </source>
</reference>
<dbReference type="AlphaFoldDB" id="A0A6G1VJU2"/>
<evidence type="ECO:0000313" key="4">
    <source>
        <dbReference type="Proteomes" id="UP000477980"/>
    </source>
</evidence>
<keyword evidence="1" id="KW-0732">Signal</keyword>
<sequence>MKNLKTIIFTACALFSLGAVASTEHTTVQGDHGKLDVVIQRPDNDAANGNGSQANAKAKAGKKTPLLVLCHGFGGNKEGKLFDCLVDSLNKKGIAVIRFDFNGHGKSEGKFEDMTVLNEIEDAKCILRYASSLPWVSKIAMGGHSQGGVVTAMTSGQLVAQADKDIKKIQAVVLLAPAAVLRDDALRGNTFGKMYDPKNPPAKIEMWDGKALGGNYIRTATTLPIYETAKNYHGAECILHGDADRVVPYTYGQRFHYLNKKSEWHLMTDADHGFGGQEEQAAHIASDFLAKVLK</sequence>
<accession>A0A6G1VJU2</accession>
<dbReference type="Gene3D" id="3.40.50.1820">
    <property type="entry name" value="alpha/beta hydrolase"/>
    <property type="match status" value="1"/>
</dbReference>
<organism evidence="3 4">
    <name type="scientific">Segatella copri</name>
    <dbReference type="NCBI Taxonomy" id="165179"/>
    <lineage>
        <taxon>Bacteria</taxon>
        <taxon>Pseudomonadati</taxon>
        <taxon>Bacteroidota</taxon>
        <taxon>Bacteroidia</taxon>
        <taxon>Bacteroidales</taxon>
        <taxon>Prevotellaceae</taxon>
        <taxon>Segatella</taxon>
    </lineage>
</organism>
<protein>
    <submittedName>
        <fullName evidence="3">Lysophospholipase</fullName>
    </submittedName>
</protein>
<dbReference type="PANTHER" id="PTHR42886">
    <property type="entry name" value="RE40534P-RELATED"/>
    <property type="match status" value="1"/>
</dbReference>
<name>A0A6G1VJU2_9BACT</name>
<dbReference type="Pfam" id="PF12146">
    <property type="entry name" value="Hydrolase_4"/>
    <property type="match status" value="1"/>
</dbReference>
<evidence type="ECO:0000256" key="1">
    <source>
        <dbReference type="SAM" id="SignalP"/>
    </source>
</evidence>
<feature type="domain" description="Serine aminopeptidase S33" evidence="2">
    <location>
        <begin position="65"/>
        <end position="184"/>
    </location>
</feature>
<dbReference type="SUPFAM" id="SSF53474">
    <property type="entry name" value="alpha/beta-Hydrolases"/>
    <property type="match status" value="1"/>
</dbReference>
<proteinExistence type="predicted"/>
<dbReference type="EMBL" id="VZAH01000014">
    <property type="protein sequence ID" value="MQP13158.1"/>
    <property type="molecule type" value="Genomic_DNA"/>
</dbReference>
<dbReference type="PANTHER" id="PTHR42886:SF53">
    <property type="entry name" value="ALPHA_BETA-HYDROLASES SUPERFAMILY PROTEIN"/>
    <property type="match status" value="1"/>
</dbReference>
<dbReference type="InterPro" id="IPR029058">
    <property type="entry name" value="AB_hydrolase_fold"/>
</dbReference>